<evidence type="ECO:0000313" key="3">
    <source>
        <dbReference type="EMBL" id="RWX52739.1"/>
    </source>
</evidence>
<evidence type="ECO:0000256" key="1">
    <source>
        <dbReference type="SAM" id="MobiDB-lite"/>
    </source>
</evidence>
<dbReference type="RefSeq" id="WP_128786653.1">
    <property type="nucleotide sequence ID" value="NZ_JAKJSG010000175.1"/>
</dbReference>
<dbReference type="InterPro" id="IPR007011">
    <property type="entry name" value="LEA_SMP_dom"/>
</dbReference>
<feature type="compositionally biased region" description="Polar residues" evidence="1">
    <location>
        <begin position="16"/>
        <end position="30"/>
    </location>
</feature>
<evidence type="ECO:0000259" key="2">
    <source>
        <dbReference type="Pfam" id="PF04927"/>
    </source>
</evidence>
<dbReference type="Proteomes" id="UP000287563">
    <property type="component" value="Unassembled WGS sequence"/>
</dbReference>
<protein>
    <recommendedName>
        <fullName evidence="2">SMP domain-containing protein</fullName>
    </recommendedName>
</protein>
<gene>
    <name evidence="3" type="ORF">EDI28_25715</name>
</gene>
<organism evidence="3 4">
    <name type="scientific">Photobacterium chitinilyticum</name>
    <dbReference type="NCBI Taxonomy" id="2485123"/>
    <lineage>
        <taxon>Bacteria</taxon>
        <taxon>Pseudomonadati</taxon>
        <taxon>Pseudomonadota</taxon>
        <taxon>Gammaproteobacteria</taxon>
        <taxon>Vibrionales</taxon>
        <taxon>Vibrionaceae</taxon>
        <taxon>Photobacterium</taxon>
    </lineage>
</organism>
<comment type="caution">
    <text evidence="3">The sequence shown here is derived from an EMBL/GenBank/DDBJ whole genome shotgun (WGS) entry which is preliminary data.</text>
</comment>
<feature type="region of interest" description="Disordered" evidence="1">
    <location>
        <begin position="1"/>
        <end position="49"/>
    </location>
</feature>
<accession>A0A3S3QXR2</accession>
<sequence>MTKAKSQMTPEAAARIQSSTSKANGGQTPKGSFGARAQSSADKNSNNKK</sequence>
<reference evidence="3 4" key="1">
    <citation type="submission" date="2018-11" db="EMBL/GenBank/DDBJ databases">
        <title>Photobacterium sp. BEI247 sp. nov., a marine bacterium isolated from Yongle Blue Hole in the South China Sea.</title>
        <authorList>
            <person name="Wang X."/>
        </authorList>
    </citation>
    <scope>NUCLEOTIDE SEQUENCE [LARGE SCALE GENOMIC DNA]</scope>
    <source>
        <strain evidence="4">BEI247</strain>
    </source>
</reference>
<evidence type="ECO:0000313" key="4">
    <source>
        <dbReference type="Proteomes" id="UP000287563"/>
    </source>
</evidence>
<dbReference type="AlphaFoldDB" id="A0A3S3QXR2"/>
<keyword evidence="4" id="KW-1185">Reference proteome</keyword>
<dbReference type="EMBL" id="RJLM01000040">
    <property type="protein sequence ID" value="RWX52739.1"/>
    <property type="molecule type" value="Genomic_DNA"/>
</dbReference>
<proteinExistence type="predicted"/>
<dbReference type="Pfam" id="PF04927">
    <property type="entry name" value="SMP"/>
    <property type="match status" value="1"/>
</dbReference>
<feature type="domain" description="SMP" evidence="2">
    <location>
        <begin position="8"/>
        <end position="45"/>
    </location>
</feature>
<dbReference type="OrthoDB" id="6372298at2"/>
<feature type="compositionally biased region" description="Polar residues" evidence="1">
    <location>
        <begin position="37"/>
        <end position="49"/>
    </location>
</feature>
<name>A0A3S3QXR2_9GAMM</name>